<accession>E5S611</accession>
<gene>
    <name evidence="2" type="ORF">T01_9096</name>
</gene>
<feature type="compositionally biased region" description="Basic and acidic residues" evidence="1">
    <location>
        <begin position="1"/>
        <end position="13"/>
    </location>
</feature>
<evidence type="ECO:0000313" key="2">
    <source>
        <dbReference type="EMBL" id="KRY36816.1"/>
    </source>
</evidence>
<reference evidence="2 3" key="1">
    <citation type="submission" date="2015-01" db="EMBL/GenBank/DDBJ databases">
        <title>Evolution of Trichinella species and genotypes.</title>
        <authorList>
            <person name="Korhonen P.K."/>
            <person name="Edoardo P."/>
            <person name="Giuseppe L.R."/>
            <person name="Gasser R.B."/>
        </authorList>
    </citation>
    <scope>NUCLEOTIDE SEQUENCE [LARGE SCALE GENOMIC DNA]</scope>
    <source>
        <strain evidence="2">ISS3</strain>
    </source>
</reference>
<name>E5S611_TRISP</name>
<dbReference type="Proteomes" id="UP000054776">
    <property type="component" value="Unassembled WGS sequence"/>
</dbReference>
<dbReference type="EMBL" id="JYDH01000039">
    <property type="protein sequence ID" value="KRY36816.1"/>
    <property type="molecule type" value="Genomic_DNA"/>
</dbReference>
<sequence length="125" mass="14302">MLLTAHDRGDGRVGCRQMGGARHDSISRPKEGAQRAVVDCEEVSRPATRPDQRQISLLKSIAQAQKRYNRERWWLTERTREKKTRYKNWGHQNGRPIPMITLLCREKTIHNGPASSTGPQSTNLN</sequence>
<dbReference type="KEGG" id="tsp:Tsp_06768"/>
<comment type="caution">
    <text evidence="2">The sequence shown here is derived from an EMBL/GenBank/DDBJ whole genome shotgun (WGS) entry which is preliminary data.</text>
</comment>
<dbReference type="InParanoid" id="E5S611"/>
<dbReference type="OrthoDB" id="10499289at2759"/>
<feature type="region of interest" description="Disordered" evidence="1">
    <location>
        <begin position="1"/>
        <end position="35"/>
    </location>
</feature>
<keyword evidence="3" id="KW-1185">Reference proteome</keyword>
<evidence type="ECO:0000256" key="1">
    <source>
        <dbReference type="SAM" id="MobiDB-lite"/>
    </source>
</evidence>
<dbReference type="HOGENOM" id="CLU_1995570_0_0_1"/>
<dbReference type="KEGG" id="tsp:Tsp_12707"/>
<feature type="compositionally biased region" description="Basic and acidic residues" evidence="1">
    <location>
        <begin position="21"/>
        <end position="33"/>
    </location>
</feature>
<evidence type="ECO:0000313" key="3">
    <source>
        <dbReference type="Proteomes" id="UP000054776"/>
    </source>
</evidence>
<organism evidence="2 3">
    <name type="scientific">Trichinella spiralis</name>
    <name type="common">Trichina worm</name>
    <dbReference type="NCBI Taxonomy" id="6334"/>
    <lineage>
        <taxon>Eukaryota</taxon>
        <taxon>Metazoa</taxon>
        <taxon>Ecdysozoa</taxon>
        <taxon>Nematoda</taxon>
        <taxon>Enoplea</taxon>
        <taxon>Dorylaimia</taxon>
        <taxon>Trichinellida</taxon>
        <taxon>Trichinellidae</taxon>
        <taxon>Trichinella</taxon>
    </lineage>
</organism>
<dbReference type="RefSeq" id="XP_003366914.1">
    <property type="nucleotide sequence ID" value="XM_003366866.1"/>
</dbReference>
<protein>
    <submittedName>
        <fullName evidence="2">Uncharacterized protein</fullName>
    </submittedName>
</protein>
<dbReference type="AlphaFoldDB" id="E5S611"/>
<proteinExistence type="predicted"/>
<dbReference type="RefSeq" id="XP_003380612.1">
    <property type="nucleotide sequence ID" value="XM_003380564.1"/>
</dbReference>